<dbReference type="AlphaFoldDB" id="A0A327KMH9"/>
<dbReference type="EMBL" id="NPEX01000308">
    <property type="protein sequence ID" value="RAI39154.1"/>
    <property type="molecule type" value="Genomic_DNA"/>
</dbReference>
<keyword evidence="1" id="KW-0732">Signal</keyword>
<dbReference type="Proteomes" id="UP000249130">
    <property type="component" value="Unassembled WGS sequence"/>
</dbReference>
<dbReference type="InterPro" id="IPR022548">
    <property type="entry name" value="DUF2846"/>
</dbReference>
<dbReference type="PROSITE" id="PS51257">
    <property type="entry name" value="PROKAR_LIPOPROTEIN"/>
    <property type="match status" value="1"/>
</dbReference>
<evidence type="ECO:0000259" key="2">
    <source>
        <dbReference type="Pfam" id="PF11008"/>
    </source>
</evidence>
<protein>
    <recommendedName>
        <fullName evidence="2">DUF2846 domain-containing protein</fullName>
    </recommendedName>
</protein>
<comment type="caution">
    <text evidence="3">The sequence shown here is derived from an EMBL/GenBank/DDBJ whole genome shotgun (WGS) entry which is preliminary data.</text>
</comment>
<dbReference type="Pfam" id="PF11008">
    <property type="entry name" value="DUF2846"/>
    <property type="match status" value="1"/>
</dbReference>
<accession>A0A327KMH9</accession>
<proteinExistence type="predicted"/>
<evidence type="ECO:0000313" key="3">
    <source>
        <dbReference type="EMBL" id="RAI39154.1"/>
    </source>
</evidence>
<organism evidence="3 4">
    <name type="scientific">Rhodoplanes roseus</name>
    <dbReference type="NCBI Taxonomy" id="29409"/>
    <lineage>
        <taxon>Bacteria</taxon>
        <taxon>Pseudomonadati</taxon>
        <taxon>Pseudomonadota</taxon>
        <taxon>Alphaproteobacteria</taxon>
        <taxon>Hyphomicrobiales</taxon>
        <taxon>Nitrobacteraceae</taxon>
        <taxon>Rhodoplanes</taxon>
    </lineage>
</organism>
<feature type="domain" description="DUF2846" evidence="2">
    <location>
        <begin position="34"/>
        <end position="110"/>
    </location>
</feature>
<name>A0A327KMH9_9BRAD</name>
<evidence type="ECO:0000313" key="4">
    <source>
        <dbReference type="Proteomes" id="UP000249130"/>
    </source>
</evidence>
<keyword evidence="4" id="KW-1185">Reference proteome</keyword>
<feature type="chain" id="PRO_5016437206" description="DUF2846 domain-containing protein" evidence="1">
    <location>
        <begin position="19"/>
        <end position="162"/>
    </location>
</feature>
<reference evidence="3 4" key="1">
    <citation type="submission" date="2017-07" db="EMBL/GenBank/DDBJ databases">
        <title>Draft Genome Sequences of Select Purple Nonsulfur Bacteria.</title>
        <authorList>
            <person name="Lasarre B."/>
            <person name="Mckinlay J.B."/>
        </authorList>
    </citation>
    <scope>NUCLEOTIDE SEQUENCE [LARGE SCALE GENOMIC DNA]</scope>
    <source>
        <strain evidence="3 4">DSM 5909</strain>
    </source>
</reference>
<feature type="signal peptide" evidence="1">
    <location>
        <begin position="1"/>
        <end position="18"/>
    </location>
</feature>
<evidence type="ECO:0000256" key="1">
    <source>
        <dbReference type="SAM" id="SignalP"/>
    </source>
</evidence>
<dbReference type="OrthoDB" id="8234114at2"/>
<gene>
    <name evidence="3" type="ORF">CH341_26430</name>
</gene>
<sequence length="162" mass="16773">MVRMIVAACSLCTLVLLAACATAPLESQTKALDARQARLYFVREASFMGSGASPNVLVDGQEVGRVGNGSSFFVDRPPGSHKVVLETPVSPGRYSATVTTKPGGTYYLKIGPRADHVVIGIIAGIPGQIIDAVVSENSGPFTLTPVDEATGAALLAQVKSKS</sequence>